<feature type="region of interest" description="Disordered" evidence="1">
    <location>
        <begin position="1"/>
        <end position="55"/>
    </location>
</feature>
<proteinExistence type="predicted"/>
<sequence length="141" mass="15634">MVHTRNRSSYSVQPDGSGKGGRGKNRAKTGTPSSRKTHLREARFSPYSPRSVSTTFEMKSETELIQDNFLRVEPLLSGSHRDTSIQVQKLVQGIQGRRVGNIPKPLPGCYELPVTNKQLSASVEDHKALGRFESIILQGED</sequence>
<evidence type="ECO:0000256" key="1">
    <source>
        <dbReference type="SAM" id="MobiDB-lite"/>
    </source>
</evidence>
<organism evidence="2 3">
    <name type="scientific">Austropuccinia psidii MF-1</name>
    <dbReference type="NCBI Taxonomy" id="1389203"/>
    <lineage>
        <taxon>Eukaryota</taxon>
        <taxon>Fungi</taxon>
        <taxon>Dikarya</taxon>
        <taxon>Basidiomycota</taxon>
        <taxon>Pucciniomycotina</taxon>
        <taxon>Pucciniomycetes</taxon>
        <taxon>Pucciniales</taxon>
        <taxon>Sphaerophragmiaceae</taxon>
        <taxon>Austropuccinia</taxon>
    </lineage>
</organism>
<comment type="caution">
    <text evidence="2">The sequence shown here is derived from an EMBL/GenBank/DDBJ whole genome shotgun (WGS) entry which is preliminary data.</text>
</comment>
<dbReference type="Proteomes" id="UP000765509">
    <property type="component" value="Unassembled WGS sequence"/>
</dbReference>
<name>A0A9Q3GIY0_9BASI</name>
<evidence type="ECO:0000313" key="2">
    <source>
        <dbReference type="EMBL" id="MBW0468804.1"/>
    </source>
</evidence>
<dbReference type="AlphaFoldDB" id="A0A9Q3GIY0"/>
<reference evidence="2" key="1">
    <citation type="submission" date="2021-03" db="EMBL/GenBank/DDBJ databases">
        <title>Draft genome sequence of rust myrtle Austropuccinia psidii MF-1, a brazilian biotype.</title>
        <authorList>
            <person name="Quecine M.C."/>
            <person name="Pachon D.M.R."/>
            <person name="Bonatelli M.L."/>
            <person name="Correr F.H."/>
            <person name="Franceschini L.M."/>
            <person name="Leite T.F."/>
            <person name="Margarido G.R.A."/>
            <person name="Almeida C.A."/>
            <person name="Ferrarezi J.A."/>
            <person name="Labate C.A."/>
        </authorList>
    </citation>
    <scope>NUCLEOTIDE SEQUENCE</scope>
    <source>
        <strain evidence="2">MF-1</strain>
    </source>
</reference>
<evidence type="ECO:0000313" key="3">
    <source>
        <dbReference type="Proteomes" id="UP000765509"/>
    </source>
</evidence>
<accession>A0A9Q3GIY0</accession>
<gene>
    <name evidence="2" type="ORF">O181_008519</name>
</gene>
<dbReference type="EMBL" id="AVOT02001979">
    <property type="protein sequence ID" value="MBW0468804.1"/>
    <property type="molecule type" value="Genomic_DNA"/>
</dbReference>
<protein>
    <submittedName>
        <fullName evidence="2">Uncharacterized protein</fullName>
    </submittedName>
</protein>
<keyword evidence="3" id="KW-1185">Reference proteome</keyword>